<evidence type="ECO:0000313" key="3">
    <source>
        <dbReference type="Proteomes" id="UP001367676"/>
    </source>
</evidence>
<gene>
    <name evidence="2" type="ORF">V9T40_007522</name>
</gene>
<dbReference type="Proteomes" id="UP001367676">
    <property type="component" value="Unassembled WGS sequence"/>
</dbReference>
<organism evidence="2 3">
    <name type="scientific">Parthenolecanium corni</name>
    <dbReference type="NCBI Taxonomy" id="536013"/>
    <lineage>
        <taxon>Eukaryota</taxon>
        <taxon>Metazoa</taxon>
        <taxon>Ecdysozoa</taxon>
        <taxon>Arthropoda</taxon>
        <taxon>Hexapoda</taxon>
        <taxon>Insecta</taxon>
        <taxon>Pterygota</taxon>
        <taxon>Neoptera</taxon>
        <taxon>Paraneoptera</taxon>
        <taxon>Hemiptera</taxon>
        <taxon>Sternorrhyncha</taxon>
        <taxon>Coccoidea</taxon>
        <taxon>Coccidae</taxon>
        <taxon>Parthenolecanium</taxon>
    </lineage>
</organism>
<feature type="compositionally biased region" description="Basic and acidic residues" evidence="1">
    <location>
        <begin position="189"/>
        <end position="201"/>
    </location>
</feature>
<feature type="compositionally biased region" description="Low complexity" evidence="1">
    <location>
        <begin position="210"/>
        <end position="221"/>
    </location>
</feature>
<dbReference type="EMBL" id="JBBCAQ010000020">
    <property type="protein sequence ID" value="KAK7592770.1"/>
    <property type="molecule type" value="Genomic_DNA"/>
</dbReference>
<keyword evidence="3" id="KW-1185">Reference proteome</keyword>
<accession>A0AAN9TH78</accession>
<reference evidence="2 3" key="1">
    <citation type="submission" date="2024-03" db="EMBL/GenBank/DDBJ databases">
        <title>Adaptation during the transition from Ophiocordyceps entomopathogen to insect associate is accompanied by gene loss and intensified selection.</title>
        <authorList>
            <person name="Ward C.M."/>
            <person name="Onetto C.A."/>
            <person name="Borneman A.R."/>
        </authorList>
    </citation>
    <scope>NUCLEOTIDE SEQUENCE [LARGE SCALE GENOMIC DNA]</scope>
    <source>
        <strain evidence="2">AWRI1</strain>
        <tissue evidence="2">Single Adult Female</tissue>
    </source>
</reference>
<evidence type="ECO:0000256" key="1">
    <source>
        <dbReference type="SAM" id="MobiDB-lite"/>
    </source>
</evidence>
<dbReference type="AlphaFoldDB" id="A0AAN9TH78"/>
<feature type="compositionally biased region" description="Basic and acidic residues" evidence="1">
    <location>
        <begin position="58"/>
        <end position="73"/>
    </location>
</feature>
<name>A0AAN9TH78_9HEMI</name>
<proteinExistence type="predicted"/>
<protein>
    <submittedName>
        <fullName evidence="2">Uncharacterized protein</fullName>
    </submittedName>
</protein>
<feature type="compositionally biased region" description="Low complexity" evidence="1">
    <location>
        <begin position="48"/>
        <end position="57"/>
    </location>
</feature>
<evidence type="ECO:0000313" key="2">
    <source>
        <dbReference type="EMBL" id="KAK7592770.1"/>
    </source>
</evidence>
<feature type="region of interest" description="Disordered" evidence="1">
    <location>
        <begin position="189"/>
        <end position="221"/>
    </location>
</feature>
<feature type="region of interest" description="Disordered" evidence="1">
    <location>
        <begin position="46"/>
        <end position="73"/>
    </location>
</feature>
<comment type="caution">
    <text evidence="2">The sequence shown here is derived from an EMBL/GenBank/DDBJ whole genome shotgun (WGS) entry which is preliminary data.</text>
</comment>
<sequence>MKKCAYNEDGDDSEYVGHSRIANQRGALDKYDDRLSLDNRYKKAVQNDDAMAGAGAAADRRLGGHEMSEKPGAKMDTWREGRKTKGSRIRERPKRRAVVRLVRHEMPQQVAGSLYPSPVPTTRLLFGPRAAIVWVGRPFVIRQSGKCEKISAGDTGWPAAFDIRAANVRRRDGVGEIFQVYLRNLREMREGSEKKEHEKGQKSMVKTDCASSLNSSRRASLRVGENDRPLIFEYPSALRMKTAEWLPPTP</sequence>